<evidence type="ECO:0000313" key="3">
    <source>
        <dbReference type="EMBL" id="OVA02135.1"/>
    </source>
</evidence>
<keyword evidence="1" id="KW-0732">Signal</keyword>
<accession>A0A200PVD4</accession>
<reference evidence="3 4" key="1">
    <citation type="journal article" date="2017" name="Mol. Plant">
        <title>The Genome of Medicinal Plant Macleaya cordata Provides New Insights into Benzylisoquinoline Alkaloids Metabolism.</title>
        <authorList>
            <person name="Liu X."/>
            <person name="Liu Y."/>
            <person name="Huang P."/>
            <person name="Ma Y."/>
            <person name="Qing Z."/>
            <person name="Tang Q."/>
            <person name="Cao H."/>
            <person name="Cheng P."/>
            <person name="Zheng Y."/>
            <person name="Yuan Z."/>
            <person name="Zhou Y."/>
            <person name="Liu J."/>
            <person name="Tang Z."/>
            <person name="Zhuo Y."/>
            <person name="Zhang Y."/>
            <person name="Yu L."/>
            <person name="Huang J."/>
            <person name="Yang P."/>
            <person name="Peng Q."/>
            <person name="Zhang J."/>
            <person name="Jiang W."/>
            <person name="Zhang Z."/>
            <person name="Lin K."/>
            <person name="Ro D.K."/>
            <person name="Chen X."/>
            <person name="Xiong X."/>
            <person name="Shang Y."/>
            <person name="Huang S."/>
            <person name="Zeng J."/>
        </authorList>
    </citation>
    <scope>NUCLEOTIDE SEQUENCE [LARGE SCALE GENOMIC DNA]</scope>
    <source>
        <strain evidence="4">cv. BLH2017</strain>
        <tissue evidence="3">Root</tissue>
    </source>
</reference>
<evidence type="ECO:0000256" key="1">
    <source>
        <dbReference type="SAM" id="SignalP"/>
    </source>
</evidence>
<comment type="caution">
    <text evidence="3">The sequence shown here is derived from an EMBL/GenBank/DDBJ whole genome shotgun (WGS) entry which is preliminary data.</text>
</comment>
<feature type="signal peptide" evidence="1">
    <location>
        <begin position="1"/>
        <end position="33"/>
    </location>
</feature>
<evidence type="ECO:0000259" key="2">
    <source>
        <dbReference type="PROSITE" id="PS51485"/>
    </source>
</evidence>
<evidence type="ECO:0000313" key="4">
    <source>
        <dbReference type="Proteomes" id="UP000195402"/>
    </source>
</evidence>
<dbReference type="OrthoDB" id="2011645at2759"/>
<keyword evidence="4" id="KW-1185">Reference proteome</keyword>
<dbReference type="InterPro" id="IPR008972">
    <property type="entry name" value="Cupredoxin"/>
</dbReference>
<dbReference type="Gene3D" id="2.60.40.420">
    <property type="entry name" value="Cupredoxins - blue copper proteins"/>
    <property type="match status" value="1"/>
</dbReference>
<dbReference type="PROSITE" id="PS51485">
    <property type="entry name" value="PHYTOCYANIN"/>
    <property type="match status" value="1"/>
</dbReference>
<sequence>MNRAVMRSRSNAVEGIGLLLCLFLGEYCEIVHGRTYVVGGKQGWDLYPELMNWPTGKRFKARDVLVFNYKTEGGNLYSLARVNKTGYELCEVGDHAKRFRTGHDRVKLVMGANYFICSVRDFCGYGMRIALLAK</sequence>
<dbReference type="OMA" id="YETCEAN"/>
<feature type="chain" id="PRO_5012171049" evidence="1">
    <location>
        <begin position="34"/>
        <end position="134"/>
    </location>
</feature>
<dbReference type="AlphaFoldDB" id="A0A200PVD4"/>
<name>A0A200PVD4_MACCD</name>
<dbReference type="InterPro" id="IPR003245">
    <property type="entry name" value="Phytocyanin_dom"/>
</dbReference>
<proteinExistence type="predicted"/>
<organism evidence="3 4">
    <name type="scientific">Macleaya cordata</name>
    <name type="common">Five-seeded plume-poppy</name>
    <name type="synonym">Bocconia cordata</name>
    <dbReference type="NCBI Taxonomy" id="56857"/>
    <lineage>
        <taxon>Eukaryota</taxon>
        <taxon>Viridiplantae</taxon>
        <taxon>Streptophyta</taxon>
        <taxon>Embryophyta</taxon>
        <taxon>Tracheophyta</taxon>
        <taxon>Spermatophyta</taxon>
        <taxon>Magnoliopsida</taxon>
        <taxon>Ranunculales</taxon>
        <taxon>Papaveraceae</taxon>
        <taxon>Papaveroideae</taxon>
        <taxon>Macleaya</taxon>
    </lineage>
</organism>
<dbReference type="InParanoid" id="A0A200PVD4"/>
<dbReference type="InterPro" id="IPR039391">
    <property type="entry name" value="Phytocyanin-like"/>
</dbReference>
<dbReference type="STRING" id="56857.A0A200PVD4"/>
<dbReference type="SUPFAM" id="SSF49503">
    <property type="entry name" value="Cupredoxins"/>
    <property type="match status" value="1"/>
</dbReference>
<dbReference type="Proteomes" id="UP000195402">
    <property type="component" value="Unassembled WGS sequence"/>
</dbReference>
<gene>
    <name evidence="3" type="ORF">BVC80_927g12</name>
</gene>
<protein>
    <submittedName>
        <fullName evidence="3">Plastocyanin-like</fullName>
    </submittedName>
</protein>
<dbReference type="PANTHER" id="PTHR33021:SF9">
    <property type="entry name" value="PUTATIVE, EXPRESSED-RELATED"/>
    <property type="match status" value="1"/>
</dbReference>
<dbReference type="PANTHER" id="PTHR33021">
    <property type="entry name" value="BLUE COPPER PROTEIN"/>
    <property type="match status" value="1"/>
</dbReference>
<feature type="domain" description="Phytocyanin" evidence="2">
    <location>
        <begin position="34"/>
        <end position="134"/>
    </location>
</feature>
<dbReference type="GO" id="GO:0005886">
    <property type="term" value="C:plasma membrane"/>
    <property type="evidence" value="ECO:0007669"/>
    <property type="project" value="TreeGrafter"/>
</dbReference>
<dbReference type="GO" id="GO:0009055">
    <property type="term" value="F:electron transfer activity"/>
    <property type="evidence" value="ECO:0007669"/>
    <property type="project" value="InterPro"/>
</dbReference>
<dbReference type="EMBL" id="MVGT01003964">
    <property type="protein sequence ID" value="OVA02135.1"/>
    <property type="molecule type" value="Genomic_DNA"/>
</dbReference>
<dbReference type="Pfam" id="PF02298">
    <property type="entry name" value="Cu_bind_like"/>
    <property type="match status" value="1"/>
</dbReference>